<proteinExistence type="predicted"/>
<dbReference type="Gene3D" id="3.40.50.720">
    <property type="entry name" value="NAD(P)-binding Rossmann-like Domain"/>
    <property type="match status" value="1"/>
</dbReference>
<dbReference type="PANTHER" id="PTHR43833">
    <property type="entry name" value="POTASSIUM CHANNEL PROTEIN 2-RELATED-RELATED"/>
    <property type="match status" value="1"/>
</dbReference>
<dbReference type="GO" id="GO:0006813">
    <property type="term" value="P:potassium ion transport"/>
    <property type="evidence" value="ECO:0007669"/>
    <property type="project" value="InterPro"/>
</dbReference>
<evidence type="ECO:0000313" key="3">
    <source>
        <dbReference type="EMBL" id="SOB57661.1"/>
    </source>
</evidence>
<dbReference type="PROSITE" id="PS51201">
    <property type="entry name" value="RCK_N"/>
    <property type="match status" value="1"/>
</dbReference>
<dbReference type="RefSeq" id="WP_097010872.1">
    <property type="nucleotide sequence ID" value="NZ_LT907975.1"/>
</dbReference>
<dbReference type="OrthoDB" id="9776294at2"/>
<dbReference type="KEGG" id="pprf:DPRO_0774"/>
<dbReference type="Gene3D" id="3.30.70.1450">
    <property type="entry name" value="Regulator of K+ conductance, C-terminal domain"/>
    <property type="match status" value="1"/>
</dbReference>
<evidence type="ECO:0000259" key="2">
    <source>
        <dbReference type="PROSITE" id="PS51202"/>
    </source>
</evidence>
<feature type="domain" description="RCK N-terminal" evidence="1">
    <location>
        <begin position="4"/>
        <end position="120"/>
    </location>
</feature>
<organism evidence="3 4">
    <name type="scientific">Pseudodesulfovibrio profundus</name>
    <dbReference type="NCBI Taxonomy" id="57320"/>
    <lineage>
        <taxon>Bacteria</taxon>
        <taxon>Pseudomonadati</taxon>
        <taxon>Thermodesulfobacteriota</taxon>
        <taxon>Desulfovibrionia</taxon>
        <taxon>Desulfovibrionales</taxon>
        <taxon>Desulfovibrionaceae</taxon>
    </lineage>
</organism>
<dbReference type="InterPro" id="IPR036291">
    <property type="entry name" value="NAD(P)-bd_dom_sf"/>
</dbReference>
<protein>
    <submittedName>
        <fullName evidence="3">TrkA-N domain protein</fullName>
    </submittedName>
</protein>
<dbReference type="SUPFAM" id="SSF51735">
    <property type="entry name" value="NAD(P)-binding Rossmann-fold domains"/>
    <property type="match status" value="1"/>
</dbReference>
<feature type="domain" description="RCK C-terminal" evidence="2">
    <location>
        <begin position="137"/>
        <end position="219"/>
    </location>
</feature>
<dbReference type="EMBL" id="LT907975">
    <property type="protein sequence ID" value="SOB57661.1"/>
    <property type="molecule type" value="Genomic_DNA"/>
</dbReference>
<sequence>MADRKEIGVIGLGKFGYSLAEALVGLGHSVVGVDNQGDNVRKAQDKLTQVFRADATDEKALEQIGFKDLERVIVSTGDSMEASILAVLNLLSLGVEEIWVKAISEEHERVLYKLGVHHVVFPEAFVAFQLAQRLTTPGIHDYFGLGSDVATREILVKSWAGKTLRELDLTNTFHIQVIAVRRREEAEFSFVPKADMVFEEGDVIVLIGKTNDVMRIEKS</sequence>
<dbReference type="GO" id="GO:0008324">
    <property type="term" value="F:monoatomic cation transmembrane transporter activity"/>
    <property type="evidence" value="ECO:0007669"/>
    <property type="project" value="InterPro"/>
</dbReference>
<gene>
    <name evidence="3" type="ORF">DPRO_0774</name>
</gene>
<dbReference type="InterPro" id="IPR003148">
    <property type="entry name" value="RCK_N"/>
</dbReference>
<keyword evidence="4" id="KW-1185">Reference proteome</keyword>
<dbReference type="InterPro" id="IPR050721">
    <property type="entry name" value="Trk_Ktr_HKT_K-transport"/>
</dbReference>
<dbReference type="InterPro" id="IPR036721">
    <property type="entry name" value="RCK_C_sf"/>
</dbReference>
<dbReference type="InterPro" id="IPR006037">
    <property type="entry name" value="RCK_C"/>
</dbReference>
<reference evidence="4" key="1">
    <citation type="submission" date="2017-09" db="EMBL/GenBank/DDBJ databases">
        <authorList>
            <person name="Regsiter A."/>
            <person name="William W."/>
        </authorList>
    </citation>
    <scope>NUCLEOTIDE SEQUENCE [LARGE SCALE GENOMIC DNA]</scope>
    <source>
        <strain evidence="4">500-1</strain>
    </source>
</reference>
<name>A0A2C8F4Y4_9BACT</name>
<dbReference type="Pfam" id="PF02080">
    <property type="entry name" value="TrkA_C"/>
    <property type="match status" value="1"/>
</dbReference>
<dbReference type="AlphaFoldDB" id="A0A2C8F4Y4"/>
<dbReference type="PANTHER" id="PTHR43833:SF7">
    <property type="entry name" value="KTR SYSTEM POTASSIUM UPTAKE PROTEIN C"/>
    <property type="match status" value="1"/>
</dbReference>
<dbReference type="Pfam" id="PF02254">
    <property type="entry name" value="TrkA_N"/>
    <property type="match status" value="1"/>
</dbReference>
<dbReference type="PROSITE" id="PS51202">
    <property type="entry name" value="RCK_C"/>
    <property type="match status" value="1"/>
</dbReference>
<evidence type="ECO:0000313" key="4">
    <source>
        <dbReference type="Proteomes" id="UP000219215"/>
    </source>
</evidence>
<evidence type="ECO:0000259" key="1">
    <source>
        <dbReference type="PROSITE" id="PS51201"/>
    </source>
</evidence>
<dbReference type="SUPFAM" id="SSF116726">
    <property type="entry name" value="TrkA C-terminal domain-like"/>
    <property type="match status" value="1"/>
</dbReference>
<accession>A0A2C8F4Y4</accession>
<dbReference type="Proteomes" id="UP000219215">
    <property type="component" value="Chromosome DPRO"/>
</dbReference>